<feature type="domain" description="TPM" evidence="1">
    <location>
        <begin position="52"/>
        <end position="167"/>
    </location>
</feature>
<evidence type="ECO:0000259" key="1">
    <source>
        <dbReference type="Pfam" id="PF04536"/>
    </source>
</evidence>
<dbReference type="AlphaFoldDB" id="A0A919B7K5"/>
<dbReference type="InterPro" id="IPR007621">
    <property type="entry name" value="TPM_dom"/>
</dbReference>
<name>A0A919B7K5_9ACTN</name>
<keyword evidence="3" id="KW-1185">Reference proteome</keyword>
<dbReference type="Pfam" id="PF04536">
    <property type="entry name" value="TPM_phosphatase"/>
    <property type="match status" value="1"/>
</dbReference>
<evidence type="ECO:0000313" key="3">
    <source>
        <dbReference type="Proteomes" id="UP000638313"/>
    </source>
</evidence>
<evidence type="ECO:0000313" key="2">
    <source>
        <dbReference type="EMBL" id="GHF60612.1"/>
    </source>
</evidence>
<dbReference type="Gene3D" id="3.10.310.50">
    <property type="match status" value="1"/>
</dbReference>
<comment type="caution">
    <text evidence="2">The sequence shown here is derived from an EMBL/GenBank/DDBJ whole genome shotgun (WGS) entry which is preliminary data.</text>
</comment>
<dbReference type="RefSeq" id="WP_229891423.1">
    <property type="nucleotide sequence ID" value="NZ_BNBD01000011.1"/>
</dbReference>
<accession>A0A919B7K5</accession>
<dbReference type="EMBL" id="BNBD01000011">
    <property type="protein sequence ID" value="GHF60612.1"/>
    <property type="molecule type" value="Genomic_DNA"/>
</dbReference>
<protein>
    <recommendedName>
        <fullName evidence="1">TPM domain-containing protein</fullName>
    </recommendedName>
</protein>
<proteinExistence type="predicted"/>
<organism evidence="2 3">
    <name type="scientific">Streptomyces mashuensis</name>
    <dbReference type="NCBI Taxonomy" id="33904"/>
    <lineage>
        <taxon>Bacteria</taxon>
        <taxon>Bacillati</taxon>
        <taxon>Actinomycetota</taxon>
        <taxon>Actinomycetes</taxon>
        <taxon>Kitasatosporales</taxon>
        <taxon>Streptomycetaceae</taxon>
        <taxon>Streptomyces</taxon>
    </lineage>
</organism>
<sequence>MTRLWWRCGPGEASGRALAGALLALCSLLSVLFVLPDARADAPLDLSPTGRVTDTVGALGRRRGQVDASLEVLHSTHRVQLYVTYVRDFSGRAARTWADATADRNGLGPHDILLAIAVRGRLFAVSADKDSGFQAVQHQQIANVAIAPALRQHDWAGAAIGAADGYRAVLEGGTVRTPAIRPGSKDPGGDGLVPGERAVWVPLAGGSTVFVAGLYLWSKRARTAQRALVAAGGPPLVATGTEPGLARLAQPLTPLPELAAEAEAALVRTDDAVRTSAEELFFATAQAGEAATRPFAEAVGWARGELADAFRLRHRLDGADTADDDLRRHTLDEICSRCSSANRRLDAESAAFDRLRDLRAAAPDALARAEALARALAPRLATAEAALAALAPGHPEAALAPVAGHPDGIRDRLAFAGAALTEARAALSATDRRGAVLSLRAAESALHQARMLISGVLRHAYGLTAAAARLRAVLAAAGDDPAADEARRLMAKGPYDPREVLRELDAAAPGRPGRWNRTVLAAYGEVAAARDAVTTQRGATGCRARTHLAEAERHLTQGAPDRARTLALQSRALADHDTDGFIRPDDMPPPVATAVLAGIVLPPDLAPACFGGVRTRGRLGG</sequence>
<gene>
    <name evidence="2" type="ORF">GCM10010218_47580</name>
</gene>
<reference evidence="2" key="2">
    <citation type="submission" date="2020-09" db="EMBL/GenBank/DDBJ databases">
        <authorList>
            <person name="Sun Q."/>
            <person name="Ohkuma M."/>
        </authorList>
    </citation>
    <scope>NUCLEOTIDE SEQUENCE</scope>
    <source>
        <strain evidence="2">JCM 4059</strain>
    </source>
</reference>
<dbReference type="Proteomes" id="UP000638313">
    <property type="component" value="Unassembled WGS sequence"/>
</dbReference>
<reference evidence="2" key="1">
    <citation type="journal article" date="2014" name="Int. J. Syst. Evol. Microbiol.">
        <title>Complete genome sequence of Corynebacterium casei LMG S-19264T (=DSM 44701T), isolated from a smear-ripened cheese.</title>
        <authorList>
            <consortium name="US DOE Joint Genome Institute (JGI-PGF)"/>
            <person name="Walter F."/>
            <person name="Albersmeier A."/>
            <person name="Kalinowski J."/>
            <person name="Ruckert C."/>
        </authorList>
    </citation>
    <scope>NUCLEOTIDE SEQUENCE</scope>
    <source>
        <strain evidence="2">JCM 4059</strain>
    </source>
</reference>